<dbReference type="Proteomes" id="UP000094385">
    <property type="component" value="Unassembled WGS sequence"/>
</dbReference>
<feature type="region of interest" description="Disordered" evidence="1">
    <location>
        <begin position="1"/>
        <end position="28"/>
    </location>
</feature>
<dbReference type="EMBL" id="KV454294">
    <property type="protein sequence ID" value="ODQ73174.1"/>
    <property type="molecule type" value="Genomic_DNA"/>
</dbReference>
<dbReference type="OrthoDB" id="10433632at2759"/>
<protein>
    <recommendedName>
        <fullName evidence="2">TRF2-interacting telomeric protein/Rap1 C-terminal domain-containing protein</fullName>
    </recommendedName>
</protein>
<keyword evidence="4" id="KW-1185">Reference proteome</keyword>
<dbReference type="Pfam" id="PF11626">
    <property type="entry name" value="Rap1_C"/>
    <property type="match status" value="1"/>
</dbReference>
<gene>
    <name evidence="3" type="ORF">LIPSTDRAFT_286949</name>
</gene>
<name>A0A1E3Q6Q2_LIPST</name>
<dbReference type="Gene3D" id="1.10.10.2170">
    <property type="match status" value="1"/>
</dbReference>
<dbReference type="InterPro" id="IPR021661">
    <property type="entry name" value="Rap1_C"/>
</dbReference>
<sequence length="291" mass="33769">MVDTAIKTHLSKHTRKRSHVSDSEEEETIHNQYVLIERKNSPSLSPPLSEPLSRKQLFSLTLKEQTSSRLNASLLPSSPVRRPTKRRKLDDAENIPEIDVEFDYDRPQNDFDGETVSDFDEETVLDFDEEIVSMDESGNDSDDEQEQLIQTELPLFTDPKHTLFDFASVELSCHGELKEKTISDQRSLYQEVDQLRQAYCVDPSIIFGLLHRTSFRFDIVNNVLLEYRGKGAEFELNRDIVGVFTIQDDEDLASNDPLAIERVQQRHGNALVAWRRRYWEIFMLLHQGQRT</sequence>
<evidence type="ECO:0000256" key="1">
    <source>
        <dbReference type="SAM" id="MobiDB-lite"/>
    </source>
</evidence>
<organism evidence="3 4">
    <name type="scientific">Lipomyces starkeyi NRRL Y-11557</name>
    <dbReference type="NCBI Taxonomy" id="675824"/>
    <lineage>
        <taxon>Eukaryota</taxon>
        <taxon>Fungi</taxon>
        <taxon>Dikarya</taxon>
        <taxon>Ascomycota</taxon>
        <taxon>Saccharomycotina</taxon>
        <taxon>Lipomycetes</taxon>
        <taxon>Lipomycetales</taxon>
        <taxon>Lipomycetaceae</taxon>
        <taxon>Lipomyces</taxon>
    </lineage>
</organism>
<accession>A0A1E3Q6Q2</accession>
<feature type="domain" description="TRF2-interacting telomeric protein/Rap1 C-terminal" evidence="2">
    <location>
        <begin position="200"/>
        <end position="279"/>
    </location>
</feature>
<dbReference type="AlphaFoldDB" id="A0A1E3Q6Q2"/>
<evidence type="ECO:0000313" key="4">
    <source>
        <dbReference type="Proteomes" id="UP000094385"/>
    </source>
</evidence>
<evidence type="ECO:0000259" key="2">
    <source>
        <dbReference type="Pfam" id="PF11626"/>
    </source>
</evidence>
<feature type="compositionally biased region" description="Basic residues" evidence="1">
    <location>
        <begin position="9"/>
        <end position="18"/>
    </location>
</feature>
<evidence type="ECO:0000313" key="3">
    <source>
        <dbReference type="EMBL" id="ODQ73174.1"/>
    </source>
</evidence>
<reference evidence="3 4" key="1">
    <citation type="journal article" date="2016" name="Proc. Natl. Acad. Sci. U.S.A.">
        <title>Comparative genomics of biotechnologically important yeasts.</title>
        <authorList>
            <person name="Riley R."/>
            <person name="Haridas S."/>
            <person name="Wolfe K.H."/>
            <person name="Lopes M.R."/>
            <person name="Hittinger C.T."/>
            <person name="Goeker M."/>
            <person name="Salamov A.A."/>
            <person name="Wisecaver J.H."/>
            <person name="Long T.M."/>
            <person name="Calvey C.H."/>
            <person name="Aerts A.L."/>
            <person name="Barry K.W."/>
            <person name="Choi C."/>
            <person name="Clum A."/>
            <person name="Coughlan A.Y."/>
            <person name="Deshpande S."/>
            <person name="Douglass A.P."/>
            <person name="Hanson S.J."/>
            <person name="Klenk H.-P."/>
            <person name="LaButti K.M."/>
            <person name="Lapidus A."/>
            <person name="Lindquist E.A."/>
            <person name="Lipzen A.M."/>
            <person name="Meier-Kolthoff J.P."/>
            <person name="Ohm R.A."/>
            <person name="Otillar R.P."/>
            <person name="Pangilinan J.L."/>
            <person name="Peng Y."/>
            <person name="Rokas A."/>
            <person name="Rosa C.A."/>
            <person name="Scheuner C."/>
            <person name="Sibirny A.A."/>
            <person name="Slot J.C."/>
            <person name="Stielow J.B."/>
            <person name="Sun H."/>
            <person name="Kurtzman C.P."/>
            <person name="Blackwell M."/>
            <person name="Grigoriev I.V."/>
            <person name="Jeffries T.W."/>
        </authorList>
    </citation>
    <scope>NUCLEOTIDE SEQUENCE [LARGE SCALE GENOMIC DNA]</scope>
    <source>
        <strain evidence="3 4">NRRL Y-11557</strain>
    </source>
</reference>
<proteinExistence type="predicted"/>
<feature type="region of interest" description="Disordered" evidence="1">
    <location>
        <begin position="69"/>
        <end position="92"/>
    </location>
</feature>
<dbReference type="InterPro" id="IPR038104">
    <property type="entry name" value="Rap1_C_sf"/>
</dbReference>